<keyword evidence="9" id="KW-1185">Reference proteome</keyword>
<gene>
    <name evidence="8" type="ORF">H8S57_04320</name>
</gene>
<evidence type="ECO:0000313" key="9">
    <source>
        <dbReference type="Proteomes" id="UP000661435"/>
    </source>
</evidence>
<protein>
    <recommendedName>
        <fullName evidence="7">Citrate transporter-like domain-containing protein</fullName>
    </recommendedName>
</protein>
<evidence type="ECO:0000256" key="6">
    <source>
        <dbReference type="SAM" id="Phobius"/>
    </source>
</evidence>
<feature type="transmembrane region" description="Helical" evidence="6">
    <location>
        <begin position="411"/>
        <end position="431"/>
    </location>
</feature>
<comment type="caution">
    <text evidence="8">The sequence shown here is derived from an EMBL/GenBank/DDBJ whole genome shotgun (WGS) entry which is preliminary data.</text>
</comment>
<keyword evidence="3 6" id="KW-0812">Transmembrane</keyword>
<feature type="transmembrane region" description="Helical" evidence="6">
    <location>
        <begin position="285"/>
        <end position="304"/>
    </location>
</feature>
<dbReference type="GO" id="GO:0016020">
    <property type="term" value="C:membrane"/>
    <property type="evidence" value="ECO:0007669"/>
    <property type="project" value="UniProtKB-SubCell"/>
</dbReference>
<evidence type="ECO:0000256" key="1">
    <source>
        <dbReference type="ARBA" id="ARBA00004141"/>
    </source>
</evidence>
<dbReference type="GO" id="GO:0055085">
    <property type="term" value="P:transmembrane transport"/>
    <property type="evidence" value="ECO:0007669"/>
    <property type="project" value="InterPro"/>
</dbReference>
<keyword evidence="2" id="KW-0813">Transport</keyword>
<comment type="subcellular location">
    <subcellularLocation>
        <location evidence="1">Membrane</location>
        <topology evidence="1">Multi-pass membrane protein</topology>
    </subcellularLocation>
</comment>
<dbReference type="Proteomes" id="UP000661435">
    <property type="component" value="Unassembled WGS sequence"/>
</dbReference>
<accession>A0A8J6M999</accession>
<dbReference type="EMBL" id="JACOPP010000004">
    <property type="protein sequence ID" value="MBC5732950.1"/>
    <property type="molecule type" value="Genomic_DNA"/>
</dbReference>
<evidence type="ECO:0000256" key="3">
    <source>
        <dbReference type="ARBA" id="ARBA00022692"/>
    </source>
</evidence>
<feature type="domain" description="Citrate transporter-like" evidence="7">
    <location>
        <begin position="15"/>
        <end position="369"/>
    </location>
</feature>
<evidence type="ECO:0000256" key="5">
    <source>
        <dbReference type="ARBA" id="ARBA00023136"/>
    </source>
</evidence>
<keyword evidence="4 6" id="KW-1133">Transmembrane helix</keyword>
<evidence type="ECO:0000256" key="4">
    <source>
        <dbReference type="ARBA" id="ARBA00022989"/>
    </source>
</evidence>
<feature type="transmembrane region" description="Helical" evidence="6">
    <location>
        <begin position="133"/>
        <end position="154"/>
    </location>
</feature>
<dbReference type="RefSeq" id="WP_186906848.1">
    <property type="nucleotide sequence ID" value="NZ_JACOPP010000004.1"/>
</dbReference>
<dbReference type="InterPro" id="IPR004680">
    <property type="entry name" value="Cit_transptr-like_dom"/>
</dbReference>
<organism evidence="8 9">
    <name type="scientific">Lawsonibacter hominis</name>
    <dbReference type="NCBI Taxonomy" id="2763053"/>
    <lineage>
        <taxon>Bacteria</taxon>
        <taxon>Bacillati</taxon>
        <taxon>Bacillota</taxon>
        <taxon>Clostridia</taxon>
        <taxon>Eubacteriales</taxon>
        <taxon>Oscillospiraceae</taxon>
        <taxon>Lawsonibacter</taxon>
    </lineage>
</organism>
<sequence>MLALVGLLGIVLFIVLLARNKTIMPAAFVIVILLIPLCLGIPLNEISGYITDGIASTATLGIMAAFAILFFTLMNKLGVFDTIVGGITRRIGSHIYPVLLATMLVSICSHLDGQAPSTILVTIPALYPFYKKLRIRPVVLTFILSAVVGIWSFLPWGSVTLTNSVVMGLDVLDIWQELLPALLCMTGILSLVLLGTAYTEKKRIAAGLNDKTAYGSMFQSSGEELPARARRLLPFNTVLTVAVLILLFLNVVNTAVVFMAGYTVAVLVNYRTIKEQMAHFSEHASTALMICLAMVLGGVFGNVLNDSGVLNAMITALVSVFPQSWSRYLLTIFGTLSYPLGCFLGLTAYSFGVTPVINGVAANFGFSALQSVCALAPGYSMSIMACPIMPSTHLMLGAAGIDLKTHFRYSGWRLLMLALAFLAVTILLGNVPL</sequence>
<evidence type="ECO:0000259" key="7">
    <source>
        <dbReference type="Pfam" id="PF03600"/>
    </source>
</evidence>
<name>A0A8J6M999_9FIRM</name>
<feature type="transmembrane region" description="Helical" evidence="6">
    <location>
        <begin position="53"/>
        <end position="74"/>
    </location>
</feature>
<feature type="transmembrane region" description="Helical" evidence="6">
    <location>
        <begin position="232"/>
        <end position="249"/>
    </location>
</feature>
<keyword evidence="5 6" id="KW-0472">Membrane</keyword>
<dbReference type="AlphaFoldDB" id="A0A8J6M999"/>
<proteinExistence type="predicted"/>
<feature type="transmembrane region" description="Helical" evidence="6">
    <location>
        <begin position="174"/>
        <end position="194"/>
    </location>
</feature>
<feature type="transmembrane region" description="Helical" evidence="6">
    <location>
        <begin position="27"/>
        <end position="46"/>
    </location>
</feature>
<reference evidence="8" key="1">
    <citation type="submission" date="2020-08" db="EMBL/GenBank/DDBJ databases">
        <title>Genome public.</title>
        <authorList>
            <person name="Liu C."/>
            <person name="Sun Q."/>
        </authorList>
    </citation>
    <scope>NUCLEOTIDE SEQUENCE</scope>
    <source>
        <strain evidence="8">NSJ-51</strain>
    </source>
</reference>
<dbReference type="Pfam" id="PF03600">
    <property type="entry name" value="CitMHS"/>
    <property type="match status" value="1"/>
</dbReference>
<evidence type="ECO:0000256" key="2">
    <source>
        <dbReference type="ARBA" id="ARBA00022448"/>
    </source>
</evidence>
<evidence type="ECO:0000313" key="8">
    <source>
        <dbReference type="EMBL" id="MBC5732950.1"/>
    </source>
</evidence>